<sequence>MPFNRTGLEQLSSGRQTIDELGIGFLQDECALVPLSTKVNRLSCYLQARYGQRADLDVLAIAAKELELRIYLDSVPDWDVFLISFFNRLAQASHIEKLQLSLDFISAGFVEQYDVDRMSSVVDALISFLRSNSKLYHLDLCGTYGCLGWIPYLKHIFNELEGHQGIRFFAMDTYPSEDPDFSWLVKLLSRNRKIKVVDESGKLNVPEIERLYALSHFYCDSEELKKECCSLRPSLVALALIGNEVKDFQRYALMLSHHTDTLCELVQDVSQKATTTLGATNGPDGSEHRKRKMRMQPPRAAKRGARLDV</sequence>
<reference evidence="2 3" key="1">
    <citation type="journal article" date="2015" name="Plant Cell">
        <title>Oil accumulation by the oleaginous diatom Fistulifera solaris as revealed by the genome and transcriptome.</title>
        <authorList>
            <person name="Tanaka T."/>
            <person name="Maeda Y."/>
            <person name="Veluchamy A."/>
            <person name="Tanaka M."/>
            <person name="Abida H."/>
            <person name="Marechal E."/>
            <person name="Bowler C."/>
            <person name="Muto M."/>
            <person name="Sunaga Y."/>
            <person name="Tanaka M."/>
            <person name="Yoshino T."/>
            <person name="Taniguchi T."/>
            <person name="Fukuda Y."/>
            <person name="Nemoto M."/>
            <person name="Matsumoto M."/>
            <person name="Wong P.S."/>
            <person name="Aburatani S."/>
            <person name="Fujibuchi W."/>
        </authorList>
    </citation>
    <scope>NUCLEOTIDE SEQUENCE [LARGE SCALE GENOMIC DNA]</scope>
    <source>
        <strain evidence="2 3">JPCC DA0580</strain>
    </source>
</reference>
<dbReference type="InParanoid" id="A0A1Z5JUF8"/>
<name>A0A1Z5JUF8_FISSO</name>
<dbReference type="SUPFAM" id="SSF52047">
    <property type="entry name" value="RNI-like"/>
    <property type="match status" value="1"/>
</dbReference>
<accession>A0A1Z5JUF8</accession>
<comment type="caution">
    <text evidence="2">The sequence shown here is derived from an EMBL/GenBank/DDBJ whole genome shotgun (WGS) entry which is preliminary data.</text>
</comment>
<gene>
    <name evidence="2" type="ORF">FisN_10Lu406</name>
</gene>
<feature type="compositionally biased region" description="Basic residues" evidence="1">
    <location>
        <begin position="288"/>
        <end position="309"/>
    </location>
</feature>
<dbReference type="EMBL" id="BDSP01000120">
    <property type="protein sequence ID" value="GAX17684.1"/>
    <property type="molecule type" value="Genomic_DNA"/>
</dbReference>
<evidence type="ECO:0000256" key="1">
    <source>
        <dbReference type="SAM" id="MobiDB-lite"/>
    </source>
</evidence>
<proteinExistence type="predicted"/>
<dbReference type="OrthoDB" id="120976at2759"/>
<dbReference type="AlphaFoldDB" id="A0A1Z5JUF8"/>
<evidence type="ECO:0000313" key="3">
    <source>
        <dbReference type="Proteomes" id="UP000198406"/>
    </source>
</evidence>
<feature type="region of interest" description="Disordered" evidence="1">
    <location>
        <begin position="275"/>
        <end position="309"/>
    </location>
</feature>
<organism evidence="2 3">
    <name type="scientific">Fistulifera solaris</name>
    <name type="common">Oleaginous diatom</name>
    <dbReference type="NCBI Taxonomy" id="1519565"/>
    <lineage>
        <taxon>Eukaryota</taxon>
        <taxon>Sar</taxon>
        <taxon>Stramenopiles</taxon>
        <taxon>Ochrophyta</taxon>
        <taxon>Bacillariophyta</taxon>
        <taxon>Bacillariophyceae</taxon>
        <taxon>Bacillariophycidae</taxon>
        <taxon>Naviculales</taxon>
        <taxon>Naviculaceae</taxon>
        <taxon>Fistulifera</taxon>
    </lineage>
</organism>
<dbReference type="Proteomes" id="UP000198406">
    <property type="component" value="Unassembled WGS sequence"/>
</dbReference>
<protein>
    <submittedName>
        <fullName evidence="2">Uncharacterized protein</fullName>
    </submittedName>
</protein>
<keyword evidence="3" id="KW-1185">Reference proteome</keyword>
<evidence type="ECO:0000313" key="2">
    <source>
        <dbReference type="EMBL" id="GAX17684.1"/>
    </source>
</evidence>